<evidence type="ECO:0000256" key="2">
    <source>
        <dbReference type="ARBA" id="ARBA00023125"/>
    </source>
</evidence>
<evidence type="ECO:0000256" key="3">
    <source>
        <dbReference type="ARBA" id="ARBA00023163"/>
    </source>
</evidence>
<dbReference type="InterPro" id="IPR036286">
    <property type="entry name" value="LexA/Signal_pep-like_sf"/>
</dbReference>
<keyword evidence="1" id="KW-0805">Transcription regulation</keyword>
<dbReference type="EMBL" id="VORB01000006">
    <property type="protein sequence ID" value="TXC78636.1"/>
    <property type="molecule type" value="Genomic_DNA"/>
</dbReference>
<evidence type="ECO:0000259" key="4">
    <source>
        <dbReference type="PROSITE" id="PS50943"/>
    </source>
</evidence>
<feature type="domain" description="HTH cro/C1-type" evidence="4">
    <location>
        <begin position="7"/>
        <end position="60"/>
    </location>
</feature>
<dbReference type="AlphaFoldDB" id="A0A5C6V2E1"/>
<protein>
    <submittedName>
        <fullName evidence="5">LexA family transcriptional regulator</fullName>
    </submittedName>
</protein>
<dbReference type="Proteomes" id="UP000321168">
    <property type="component" value="Unassembled WGS sequence"/>
</dbReference>
<dbReference type="InterPro" id="IPR001387">
    <property type="entry name" value="Cro/C1-type_HTH"/>
</dbReference>
<evidence type="ECO:0000313" key="6">
    <source>
        <dbReference type="Proteomes" id="UP000321168"/>
    </source>
</evidence>
<dbReference type="CDD" id="cd00093">
    <property type="entry name" value="HTH_XRE"/>
    <property type="match status" value="1"/>
</dbReference>
<dbReference type="SMART" id="SM00530">
    <property type="entry name" value="HTH_XRE"/>
    <property type="match status" value="1"/>
</dbReference>
<dbReference type="GO" id="GO:0003677">
    <property type="term" value="F:DNA binding"/>
    <property type="evidence" value="ECO:0007669"/>
    <property type="project" value="UniProtKB-KW"/>
</dbReference>
<dbReference type="OrthoDB" id="3831186at2"/>
<evidence type="ECO:0000256" key="1">
    <source>
        <dbReference type="ARBA" id="ARBA00023015"/>
    </source>
</evidence>
<dbReference type="Pfam" id="PF01381">
    <property type="entry name" value="HTH_3"/>
    <property type="match status" value="1"/>
</dbReference>
<proteinExistence type="predicted"/>
<dbReference type="PROSITE" id="PS50943">
    <property type="entry name" value="HTH_CROC1"/>
    <property type="match status" value="1"/>
</dbReference>
<dbReference type="Gene3D" id="2.10.109.10">
    <property type="entry name" value="Umud Fragment, subunit A"/>
    <property type="match status" value="1"/>
</dbReference>
<keyword evidence="2" id="KW-0238">DNA-binding</keyword>
<dbReference type="SUPFAM" id="SSF51306">
    <property type="entry name" value="LexA/Signal peptidase"/>
    <property type="match status" value="1"/>
</dbReference>
<accession>A0A5C6V2E1</accession>
<dbReference type="SUPFAM" id="SSF47413">
    <property type="entry name" value="lambda repressor-like DNA-binding domains"/>
    <property type="match status" value="1"/>
</dbReference>
<comment type="caution">
    <text evidence="5">The sequence shown here is derived from an EMBL/GenBank/DDBJ whole genome shotgun (WGS) entry which is preliminary data.</text>
</comment>
<evidence type="ECO:0000313" key="5">
    <source>
        <dbReference type="EMBL" id="TXC78636.1"/>
    </source>
</evidence>
<dbReference type="PANTHER" id="PTHR40661:SF1">
    <property type="entry name" value="HTH CRO_C1-TYPE DOMAIN-CONTAINING PROTEIN"/>
    <property type="match status" value="1"/>
</dbReference>
<keyword evidence="6" id="KW-1185">Reference proteome</keyword>
<dbReference type="CDD" id="cd06529">
    <property type="entry name" value="S24_LexA-like"/>
    <property type="match status" value="1"/>
</dbReference>
<organism evidence="5 6">
    <name type="scientific">Luteibaculum oceani</name>
    <dbReference type="NCBI Taxonomy" id="1294296"/>
    <lineage>
        <taxon>Bacteria</taxon>
        <taxon>Pseudomonadati</taxon>
        <taxon>Bacteroidota</taxon>
        <taxon>Flavobacteriia</taxon>
        <taxon>Flavobacteriales</taxon>
        <taxon>Luteibaculaceae</taxon>
        <taxon>Luteibaculum</taxon>
    </lineage>
</organism>
<sequence length="235" mass="27102">MFFANNLKLLRKRRGLTQTALAEHLELSRTTLIGYEKGVQPPFPTLIKISEYFKVSLDALIRYDLSALSEFQLSEIDRGMEVDITGRQLRLLTISTDKKGKENIEMVSQKAQAGYTAGYGDPEFIAELPKFNLPFLDQNKSYRCFQIAGDSMLPIPEGAWVTASYVQDWRTVVSGHAYILVTKEDGVVFKLVYPKKGDDKTWILVSTNRIYKPYEIKIEELRELWKFETYHSHDF</sequence>
<dbReference type="Gene3D" id="1.10.260.40">
    <property type="entry name" value="lambda repressor-like DNA-binding domains"/>
    <property type="match status" value="1"/>
</dbReference>
<dbReference type="InterPro" id="IPR010982">
    <property type="entry name" value="Lambda_DNA-bd_dom_sf"/>
</dbReference>
<reference evidence="5 6" key="1">
    <citation type="submission" date="2019-08" db="EMBL/GenBank/DDBJ databases">
        <title>Genome of Luteibaculum oceani JCM 18817.</title>
        <authorList>
            <person name="Bowman J.P."/>
        </authorList>
    </citation>
    <scope>NUCLEOTIDE SEQUENCE [LARGE SCALE GENOMIC DNA]</scope>
    <source>
        <strain evidence="5 6">JCM 18817</strain>
    </source>
</reference>
<name>A0A5C6V2E1_9FLAO</name>
<dbReference type="PANTHER" id="PTHR40661">
    <property type="match status" value="1"/>
</dbReference>
<dbReference type="InterPro" id="IPR039418">
    <property type="entry name" value="LexA-like"/>
</dbReference>
<gene>
    <name evidence="5" type="ORF">FRX97_07930</name>
</gene>
<keyword evidence="3" id="KW-0804">Transcription</keyword>